<dbReference type="InterPro" id="IPR018297">
    <property type="entry name" value="A/G_cyclase_CS"/>
</dbReference>
<feature type="chain" id="PRO_5037610071" description="Adenylate cyclase" evidence="20">
    <location>
        <begin position="23"/>
        <end position="669"/>
    </location>
</feature>
<evidence type="ECO:0000256" key="2">
    <source>
        <dbReference type="ARBA" id="ARBA00004370"/>
    </source>
</evidence>
<evidence type="ECO:0000259" key="21">
    <source>
        <dbReference type="PROSITE" id="PS50125"/>
    </source>
</evidence>
<dbReference type="GO" id="GO:0004016">
    <property type="term" value="F:adenylate cyclase activity"/>
    <property type="evidence" value="ECO:0007669"/>
    <property type="project" value="UniProtKB-EC"/>
</dbReference>
<evidence type="ECO:0000256" key="1">
    <source>
        <dbReference type="ARBA" id="ARBA00001593"/>
    </source>
</evidence>
<evidence type="ECO:0000256" key="15">
    <source>
        <dbReference type="ARBA" id="ARBA00032637"/>
    </source>
</evidence>
<comment type="catalytic activity">
    <reaction evidence="1">
        <text>ATP = 3',5'-cyclic AMP + diphosphate</text>
        <dbReference type="Rhea" id="RHEA:15389"/>
        <dbReference type="ChEBI" id="CHEBI:30616"/>
        <dbReference type="ChEBI" id="CHEBI:33019"/>
        <dbReference type="ChEBI" id="CHEBI:58165"/>
        <dbReference type="EC" id="4.6.1.1"/>
    </reaction>
</comment>
<feature type="repeat" description="TPR" evidence="17">
    <location>
        <begin position="116"/>
        <end position="149"/>
    </location>
</feature>
<evidence type="ECO:0000256" key="18">
    <source>
        <dbReference type="RuleBase" id="RU000405"/>
    </source>
</evidence>
<name>A0A927GGF6_9BACT</name>
<dbReference type="EMBL" id="JACXAA010000013">
    <property type="protein sequence ID" value="MBD2756653.1"/>
    <property type="molecule type" value="Genomic_DNA"/>
</dbReference>
<dbReference type="Proteomes" id="UP000653797">
    <property type="component" value="Unassembled WGS sequence"/>
</dbReference>
<comment type="subunit">
    <text evidence="16">Homodimer. Can also exist as monomer.</text>
</comment>
<reference evidence="22" key="1">
    <citation type="submission" date="2020-09" db="EMBL/GenBank/DDBJ databases">
        <authorList>
            <person name="Kim M.K."/>
        </authorList>
    </citation>
    <scope>NUCLEOTIDE SEQUENCE</scope>
    <source>
        <strain evidence="22">BT704</strain>
    </source>
</reference>
<comment type="subcellular location">
    <subcellularLocation>
        <location evidence="2">Membrane</location>
    </subcellularLocation>
</comment>
<evidence type="ECO:0000256" key="4">
    <source>
        <dbReference type="ARBA" id="ARBA00021420"/>
    </source>
</evidence>
<keyword evidence="13 18" id="KW-0456">Lyase</keyword>
<evidence type="ECO:0000256" key="20">
    <source>
        <dbReference type="SAM" id="SignalP"/>
    </source>
</evidence>
<evidence type="ECO:0000256" key="7">
    <source>
        <dbReference type="ARBA" id="ARBA00022741"/>
    </source>
</evidence>
<dbReference type="GO" id="GO:0005524">
    <property type="term" value="F:ATP binding"/>
    <property type="evidence" value="ECO:0007669"/>
    <property type="project" value="UniProtKB-KW"/>
</dbReference>
<evidence type="ECO:0000313" key="23">
    <source>
        <dbReference type="Proteomes" id="UP000653797"/>
    </source>
</evidence>
<dbReference type="RefSeq" id="WP_191042271.1">
    <property type="nucleotide sequence ID" value="NZ_JACXAA010000013.1"/>
</dbReference>
<gene>
    <name evidence="22" type="ORF">IC230_27470</name>
</gene>
<accession>A0A927GGF6</accession>
<evidence type="ECO:0000256" key="11">
    <source>
        <dbReference type="ARBA" id="ARBA00022998"/>
    </source>
</evidence>
<dbReference type="PROSITE" id="PS50005">
    <property type="entry name" value="TPR"/>
    <property type="match status" value="1"/>
</dbReference>
<keyword evidence="5 19" id="KW-0812">Transmembrane</keyword>
<dbReference type="InterPro" id="IPR011990">
    <property type="entry name" value="TPR-like_helical_dom_sf"/>
</dbReference>
<evidence type="ECO:0000256" key="9">
    <source>
        <dbReference type="ARBA" id="ARBA00022842"/>
    </source>
</evidence>
<evidence type="ECO:0000313" key="22">
    <source>
        <dbReference type="EMBL" id="MBD2756653.1"/>
    </source>
</evidence>
<dbReference type="PROSITE" id="PS50125">
    <property type="entry name" value="GUANYLATE_CYCLASE_2"/>
    <property type="match status" value="1"/>
</dbReference>
<evidence type="ECO:0000256" key="8">
    <source>
        <dbReference type="ARBA" id="ARBA00022840"/>
    </source>
</evidence>
<keyword evidence="6" id="KW-0479">Metal-binding</keyword>
<comment type="caution">
    <text evidence="22">The sequence shown here is derived from an EMBL/GenBank/DDBJ whole genome shotgun (WGS) entry which is preliminary data.</text>
</comment>
<dbReference type="SUPFAM" id="SSF55073">
    <property type="entry name" value="Nucleotide cyclase"/>
    <property type="match status" value="1"/>
</dbReference>
<dbReference type="InterPro" id="IPR029787">
    <property type="entry name" value="Nucleotide_cyclase"/>
</dbReference>
<keyword evidence="20" id="KW-0732">Signal</keyword>
<dbReference type="Gene3D" id="1.25.40.10">
    <property type="entry name" value="Tetratricopeptide repeat domain"/>
    <property type="match status" value="3"/>
</dbReference>
<dbReference type="GO" id="GO:0005886">
    <property type="term" value="C:plasma membrane"/>
    <property type="evidence" value="ECO:0007669"/>
    <property type="project" value="UniProtKB-ARBA"/>
</dbReference>
<keyword evidence="7" id="KW-0547">Nucleotide-binding</keyword>
<feature type="transmembrane region" description="Helical" evidence="19">
    <location>
        <begin position="398"/>
        <end position="414"/>
    </location>
</feature>
<feature type="signal peptide" evidence="20">
    <location>
        <begin position="1"/>
        <end position="22"/>
    </location>
</feature>
<dbReference type="InterPro" id="IPR001054">
    <property type="entry name" value="A/G_cyclase"/>
</dbReference>
<evidence type="ECO:0000256" key="3">
    <source>
        <dbReference type="ARBA" id="ARBA00012201"/>
    </source>
</evidence>
<dbReference type="InterPro" id="IPR019734">
    <property type="entry name" value="TPR_rpt"/>
</dbReference>
<dbReference type="Gene3D" id="3.30.70.1230">
    <property type="entry name" value="Nucleotide cyclase"/>
    <property type="match status" value="1"/>
</dbReference>
<dbReference type="PROSITE" id="PS00452">
    <property type="entry name" value="GUANYLATE_CYCLASE_1"/>
    <property type="match status" value="1"/>
</dbReference>
<protein>
    <recommendedName>
        <fullName evidence="4">Adenylate cyclase</fullName>
        <ecNumber evidence="3">4.6.1.1</ecNumber>
    </recommendedName>
    <alternativeName>
        <fullName evidence="14">ATP pyrophosphate-lyase</fullName>
    </alternativeName>
    <alternativeName>
        <fullName evidence="15">Adenylyl cyclase</fullName>
    </alternativeName>
</protein>
<dbReference type="PANTHER" id="PTHR11920">
    <property type="entry name" value="GUANYLYL CYCLASE"/>
    <property type="match status" value="1"/>
</dbReference>
<comment type="similarity">
    <text evidence="18">Belongs to the adenylyl cyclase class-4/guanylyl cyclase family.</text>
</comment>
<evidence type="ECO:0000256" key="14">
    <source>
        <dbReference type="ARBA" id="ARBA00032597"/>
    </source>
</evidence>
<evidence type="ECO:0000256" key="6">
    <source>
        <dbReference type="ARBA" id="ARBA00022723"/>
    </source>
</evidence>
<dbReference type="EC" id="4.6.1.1" evidence="3"/>
<feature type="domain" description="Guanylate cyclase" evidence="21">
    <location>
        <begin position="465"/>
        <end position="596"/>
    </location>
</feature>
<dbReference type="InterPro" id="IPR050401">
    <property type="entry name" value="Cyclic_nucleotide_synthase"/>
</dbReference>
<evidence type="ECO:0000256" key="12">
    <source>
        <dbReference type="ARBA" id="ARBA00023136"/>
    </source>
</evidence>
<dbReference type="GO" id="GO:0035556">
    <property type="term" value="P:intracellular signal transduction"/>
    <property type="evidence" value="ECO:0007669"/>
    <property type="project" value="InterPro"/>
</dbReference>
<keyword evidence="11" id="KW-0115">cAMP biosynthesis</keyword>
<keyword evidence="8" id="KW-0067">ATP-binding</keyword>
<dbReference type="SMART" id="SM00044">
    <property type="entry name" value="CYCc"/>
    <property type="match status" value="1"/>
</dbReference>
<keyword evidence="10 19" id="KW-1133">Transmembrane helix</keyword>
<dbReference type="PANTHER" id="PTHR11920:SF335">
    <property type="entry name" value="GUANYLATE CYCLASE"/>
    <property type="match status" value="1"/>
</dbReference>
<keyword evidence="9" id="KW-0460">Magnesium</keyword>
<dbReference type="FunFam" id="3.30.70.1230:FF:000033">
    <property type="entry name" value="Adenylate cyclase"/>
    <property type="match status" value="1"/>
</dbReference>
<dbReference type="GO" id="GO:0006171">
    <property type="term" value="P:cAMP biosynthetic process"/>
    <property type="evidence" value="ECO:0007669"/>
    <property type="project" value="UniProtKB-KW"/>
</dbReference>
<dbReference type="SMART" id="SM00028">
    <property type="entry name" value="TPR"/>
    <property type="match status" value="8"/>
</dbReference>
<dbReference type="SUPFAM" id="SSF48452">
    <property type="entry name" value="TPR-like"/>
    <property type="match status" value="2"/>
</dbReference>
<evidence type="ECO:0000256" key="16">
    <source>
        <dbReference type="ARBA" id="ARBA00064436"/>
    </source>
</evidence>
<evidence type="ECO:0000256" key="13">
    <source>
        <dbReference type="ARBA" id="ARBA00023239"/>
    </source>
</evidence>
<dbReference type="AlphaFoldDB" id="A0A927GGF6"/>
<evidence type="ECO:0000256" key="5">
    <source>
        <dbReference type="ARBA" id="ARBA00022692"/>
    </source>
</evidence>
<evidence type="ECO:0000256" key="19">
    <source>
        <dbReference type="SAM" id="Phobius"/>
    </source>
</evidence>
<proteinExistence type="inferred from homology"/>
<dbReference type="GO" id="GO:0046872">
    <property type="term" value="F:metal ion binding"/>
    <property type="evidence" value="ECO:0007669"/>
    <property type="project" value="UniProtKB-KW"/>
</dbReference>
<keyword evidence="17" id="KW-0802">TPR repeat</keyword>
<evidence type="ECO:0000256" key="10">
    <source>
        <dbReference type="ARBA" id="ARBA00022989"/>
    </source>
</evidence>
<dbReference type="Pfam" id="PF13424">
    <property type="entry name" value="TPR_12"/>
    <property type="match status" value="3"/>
</dbReference>
<evidence type="ECO:0000256" key="17">
    <source>
        <dbReference type="PROSITE-ProRule" id="PRU00339"/>
    </source>
</evidence>
<organism evidence="22 23">
    <name type="scientific">Spirosoma validum</name>
    <dbReference type="NCBI Taxonomy" id="2771355"/>
    <lineage>
        <taxon>Bacteria</taxon>
        <taxon>Pseudomonadati</taxon>
        <taxon>Bacteroidota</taxon>
        <taxon>Cytophagia</taxon>
        <taxon>Cytophagales</taxon>
        <taxon>Cytophagaceae</taxon>
        <taxon>Spirosoma</taxon>
    </lineage>
</organism>
<sequence length="669" mass="75216">MTHTARLLAFLFLLTTVENVIAQADTPAHRQNTHQADSLFKAGEQKMSSGDFVDALGLAEKSLSIYQKLNQLDGAGKSLNQIALAYYYQGNYAKALQFFDKSKFVYQIANNKKGMSSALNNMGAVYYYLGNKLKALELYKQAIAIQKKIGDRKIIASTTQNIGGIYVSIKDFSNGMAYYQKAYTLQKVINDSVSLAQTLNGIGEIYIKQQKYPDAYNYLNQSLIIANKLGNKLRQTEVLYSLGELFNHQNKSDRALSYYTHGLVIGKEINNLQYISNLKIALGDLLNKMGKRSQGIENCKEGLNIAEKLGALTLKREACECLYKSYKALGNNSSALHFYEKSIVHKDSSQLQEIASQAQNMEFQKQQLVDSVSHARKEQVIQQQHKEEVRKKEQQRNMIIVSLGFIVVVALGLWNRLNYVRRSREALQKEKDRSEELLLNILPKEIADELKEKGSVDAQNFSSVAILFSDFKSFTQTAETMSPQQLVEEINACFKAFDLITEKYKIEKIKTIGDAYMAAGNLPHSDQQSTRNTVLAAMDMQAFIADRKEENDVIGKPAFEMRIGIHSGPVVAGVVGVKKFQYDVWGDTVNTASRVESNGQPGKVNVSESIFNLLKDDDSFTFDYRGVINAKGKGDIKMYFVEKKAVELDHQPDNMPRVGTYWPTQSISQ</sequence>
<keyword evidence="23" id="KW-1185">Reference proteome</keyword>
<dbReference type="CDD" id="cd07302">
    <property type="entry name" value="CHD"/>
    <property type="match status" value="1"/>
</dbReference>
<dbReference type="Pfam" id="PF00211">
    <property type="entry name" value="Guanylate_cyc"/>
    <property type="match status" value="1"/>
</dbReference>
<keyword evidence="12 19" id="KW-0472">Membrane</keyword>